<dbReference type="Pfam" id="PF00344">
    <property type="entry name" value="SecY"/>
    <property type="match status" value="1"/>
</dbReference>
<keyword evidence="4 10" id="KW-0812">Transmembrane</keyword>
<feature type="transmembrane region" description="Helical" evidence="10">
    <location>
        <begin position="151"/>
        <end position="172"/>
    </location>
</feature>
<keyword evidence="10" id="KW-1003">Cell membrane</keyword>
<comment type="subcellular location">
    <subcellularLocation>
        <location evidence="10">Cell membrane</location>
        <topology evidence="10">Multi-pass membrane protein</topology>
    </subcellularLocation>
    <subcellularLocation>
        <location evidence="1 12">Membrane</location>
        <topology evidence="1 12">Multi-pass membrane protein</topology>
    </subcellularLocation>
</comment>
<keyword evidence="5 10" id="KW-0653">Protein transport</keyword>
<gene>
    <name evidence="10 14" type="primary">secY</name>
    <name evidence="14" type="ORF">ENJ61_08225</name>
</gene>
<keyword evidence="8 10" id="KW-0472">Membrane</keyword>
<dbReference type="AlphaFoldDB" id="A0A7C5Q9I9"/>
<comment type="function">
    <text evidence="10 11">The central subunit of the protein translocation channel SecYEG. Consists of two halves formed by TMs 1-5 and 6-10. These two domains form a lateral gate at the front which open onto the bilayer between TMs 2 and 7, and are clamped together by SecE at the back. The channel is closed by both a pore ring composed of hydrophobic SecY resides and a short helix (helix 2A) on the extracellular side of the membrane which forms a plug. The plug probably moves laterally to allow the channel to open. The ring and the pore may move independently.</text>
</comment>
<evidence type="ECO:0000256" key="3">
    <source>
        <dbReference type="ARBA" id="ARBA00022448"/>
    </source>
</evidence>
<dbReference type="InterPro" id="IPR002208">
    <property type="entry name" value="SecY/SEC61-alpha"/>
</dbReference>
<sequence length="431" mass="48163">MIDYLKNIFAFEDLRRRFLYTLLMFAIYRLGSHIPIPGVDVQALEDFFRSIQGTLFNLYDIFSGGNLSRMTVFALGVMPYISASIMMQLLTVAIPHLQRLAKEEGDYGRYKINEYTKYLTMFVAFIQSIGIAFWLQNQTSPRGFPVVPDTGILFIVVAVLTLVAGTMFLVWMGERITEKGIGNGMSLLIFAGIVAGFPNAVISLVERLRNGDLTPFAVAGALAMVIAVIIGIVYIQEAERRIPVQYPRRVVGRQEFRGGSTYLPIKINPAGVIPIIFAQSLLIIPSSVLAFIENPIAQLIHDAFNPTSVFYNFLYVVFIVFFTYFYTAVMINPVEVADNLRKGGAFVPGVRPGVETQRFLETVINRLVFVGALFLSVVAIIPLFIGLWLNVPFYFGGTTALIVVGVALDTLKQVEANLLTKKYKGYVRKRR</sequence>
<reference evidence="14" key="1">
    <citation type="journal article" date="2020" name="mSystems">
        <title>Genome- and Community-Level Interaction Insights into Carbon Utilization and Element Cycling Functions of Hydrothermarchaeota in Hydrothermal Sediment.</title>
        <authorList>
            <person name="Zhou Z."/>
            <person name="Liu Y."/>
            <person name="Xu W."/>
            <person name="Pan J."/>
            <person name="Luo Z.H."/>
            <person name="Li M."/>
        </authorList>
    </citation>
    <scope>NUCLEOTIDE SEQUENCE [LARGE SCALE GENOMIC DNA]</scope>
    <source>
        <strain evidence="14">HyVt-501</strain>
    </source>
</reference>
<dbReference type="EMBL" id="DRNB01000303">
    <property type="protein sequence ID" value="HHJ64875.1"/>
    <property type="molecule type" value="Genomic_DNA"/>
</dbReference>
<dbReference type="SUPFAM" id="SSF103491">
    <property type="entry name" value="Preprotein translocase SecY subunit"/>
    <property type="match status" value="1"/>
</dbReference>
<dbReference type="NCBIfam" id="TIGR00967">
    <property type="entry name" value="3a0501s007"/>
    <property type="match status" value="1"/>
</dbReference>
<feature type="transmembrane region" description="Helical" evidence="10">
    <location>
        <begin position="184"/>
        <end position="204"/>
    </location>
</feature>
<dbReference type="PIRSF" id="PIRSF004557">
    <property type="entry name" value="SecY"/>
    <property type="match status" value="1"/>
</dbReference>
<feature type="transmembrane region" description="Helical" evidence="10">
    <location>
        <begin position="216"/>
        <end position="235"/>
    </location>
</feature>
<protein>
    <recommendedName>
        <fullName evidence="9 10">Protein translocase subunit SecY</fullName>
    </recommendedName>
</protein>
<dbReference type="FunFam" id="1.10.3370.10:FF:000001">
    <property type="entry name" value="Preprotein translocase subunit SecY"/>
    <property type="match status" value="1"/>
</dbReference>
<evidence type="ECO:0000256" key="1">
    <source>
        <dbReference type="ARBA" id="ARBA00004141"/>
    </source>
</evidence>
<feature type="transmembrane region" description="Helical" evidence="10">
    <location>
        <begin position="272"/>
        <end position="292"/>
    </location>
</feature>
<comment type="similarity">
    <text evidence="2 10 13">Belongs to the SecY/SEC61-alpha family.</text>
</comment>
<comment type="subunit">
    <text evidence="10">Component of the Sec protein translocase complex. Heterotrimer consisting of SecY, SecE and SecG subunits. The heterotrimers can form oligomers, although 1 heterotrimer is thought to be able to translocate proteins. Interacts with the ribosome. Interacts with SecDF, and other proteins may be involved. Interacts with SecA.</text>
</comment>
<feature type="transmembrane region" description="Helical" evidence="10">
    <location>
        <begin position="72"/>
        <end position="94"/>
    </location>
</feature>
<evidence type="ECO:0000256" key="13">
    <source>
        <dbReference type="RuleBase" id="RU004349"/>
    </source>
</evidence>
<name>A0A7C5Q9I9_AQUAO</name>
<evidence type="ECO:0000256" key="5">
    <source>
        <dbReference type="ARBA" id="ARBA00022927"/>
    </source>
</evidence>
<evidence type="ECO:0000256" key="12">
    <source>
        <dbReference type="RuleBase" id="RU003484"/>
    </source>
</evidence>
<feature type="transmembrane region" description="Helical" evidence="10">
    <location>
        <begin position="367"/>
        <end position="387"/>
    </location>
</feature>
<evidence type="ECO:0000256" key="6">
    <source>
        <dbReference type="ARBA" id="ARBA00022989"/>
    </source>
</evidence>
<dbReference type="Gene3D" id="1.10.3370.10">
    <property type="entry name" value="SecY subunit domain"/>
    <property type="match status" value="1"/>
</dbReference>
<keyword evidence="6 10" id="KW-1133">Transmembrane helix</keyword>
<dbReference type="Proteomes" id="UP000885792">
    <property type="component" value="Unassembled WGS sequence"/>
</dbReference>
<evidence type="ECO:0000256" key="9">
    <source>
        <dbReference type="ARBA" id="ARBA00039733"/>
    </source>
</evidence>
<dbReference type="GO" id="GO:0043952">
    <property type="term" value="P:protein transport by the Sec complex"/>
    <property type="evidence" value="ECO:0007669"/>
    <property type="project" value="UniProtKB-UniRule"/>
</dbReference>
<dbReference type="PANTHER" id="PTHR10906">
    <property type="entry name" value="SECY/SEC61-ALPHA FAMILY MEMBER"/>
    <property type="match status" value="1"/>
</dbReference>
<dbReference type="GO" id="GO:0005886">
    <property type="term" value="C:plasma membrane"/>
    <property type="evidence" value="ECO:0007669"/>
    <property type="project" value="UniProtKB-SubCell"/>
</dbReference>
<evidence type="ECO:0000256" key="2">
    <source>
        <dbReference type="ARBA" id="ARBA00005751"/>
    </source>
</evidence>
<feature type="transmembrane region" description="Helical" evidence="10">
    <location>
        <begin position="18"/>
        <end position="36"/>
    </location>
</feature>
<dbReference type="HAMAP" id="MF_01465">
    <property type="entry name" value="SecY"/>
    <property type="match status" value="1"/>
</dbReference>
<feature type="transmembrane region" description="Helical" evidence="10">
    <location>
        <begin position="393"/>
        <end position="411"/>
    </location>
</feature>
<organism evidence="14">
    <name type="scientific">Aquifex aeolicus</name>
    <dbReference type="NCBI Taxonomy" id="63363"/>
    <lineage>
        <taxon>Bacteria</taxon>
        <taxon>Pseudomonadati</taxon>
        <taxon>Aquificota</taxon>
        <taxon>Aquificia</taxon>
        <taxon>Aquificales</taxon>
        <taxon>Aquificaceae</taxon>
        <taxon>Aquifex</taxon>
    </lineage>
</organism>
<feature type="transmembrane region" description="Helical" evidence="10">
    <location>
        <begin position="115"/>
        <end position="135"/>
    </location>
</feature>
<dbReference type="PROSITE" id="PS00755">
    <property type="entry name" value="SECY_1"/>
    <property type="match status" value="1"/>
</dbReference>
<evidence type="ECO:0000313" key="14">
    <source>
        <dbReference type="EMBL" id="HHJ64875.1"/>
    </source>
</evidence>
<dbReference type="InterPro" id="IPR026593">
    <property type="entry name" value="SecY"/>
</dbReference>
<keyword evidence="3 10" id="KW-0813">Transport</keyword>
<evidence type="ECO:0000256" key="7">
    <source>
        <dbReference type="ARBA" id="ARBA00023010"/>
    </source>
</evidence>
<dbReference type="PRINTS" id="PR00303">
    <property type="entry name" value="SECYTRNLCASE"/>
</dbReference>
<dbReference type="InterPro" id="IPR023201">
    <property type="entry name" value="SecY_dom_sf"/>
</dbReference>
<dbReference type="GO" id="GO:0006605">
    <property type="term" value="P:protein targeting"/>
    <property type="evidence" value="ECO:0007669"/>
    <property type="project" value="UniProtKB-UniRule"/>
</dbReference>
<dbReference type="InterPro" id="IPR030659">
    <property type="entry name" value="SecY_CS"/>
</dbReference>
<comment type="caution">
    <text evidence="14">The sequence shown here is derived from an EMBL/GenBank/DDBJ whole genome shotgun (WGS) entry which is preliminary data.</text>
</comment>
<evidence type="ECO:0000256" key="4">
    <source>
        <dbReference type="ARBA" id="ARBA00022692"/>
    </source>
</evidence>
<accession>A0A7C5Q9I9</accession>
<proteinExistence type="inferred from homology"/>
<feature type="transmembrane region" description="Helical" evidence="10">
    <location>
        <begin position="312"/>
        <end position="332"/>
    </location>
</feature>
<dbReference type="PROSITE" id="PS00756">
    <property type="entry name" value="SECY_2"/>
    <property type="match status" value="1"/>
</dbReference>
<evidence type="ECO:0000256" key="11">
    <source>
        <dbReference type="RuleBase" id="RU000537"/>
    </source>
</evidence>
<evidence type="ECO:0000256" key="10">
    <source>
        <dbReference type="HAMAP-Rule" id="MF_01465"/>
    </source>
</evidence>
<dbReference type="GO" id="GO:0065002">
    <property type="term" value="P:intracellular protein transmembrane transport"/>
    <property type="evidence" value="ECO:0007669"/>
    <property type="project" value="UniProtKB-UniRule"/>
</dbReference>
<evidence type="ECO:0000256" key="8">
    <source>
        <dbReference type="ARBA" id="ARBA00023136"/>
    </source>
</evidence>
<keyword evidence="7 10" id="KW-0811">Translocation</keyword>